<protein>
    <submittedName>
        <fullName evidence="1">Abhydrolase domain containing 17A, depalmitoylase</fullName>
    </submittedName>
</protein>
<dbReference type="EMBL" id="JACAGB010000008">
    <property type="protein sequence ID" value="KAF6346097.1"/>
    <property type="molecule type" value="Genomic_DNA"/>
</dbReference>
<sequence length="243" mass="26931">MNGLSVTELCCLFCCPPCPGRIAAKLAFLPPEPTYSLVPEPEPRHGGAGATALGTLRASTGTPRRWKLHLMERSDFQYSQRELDTIEVFLTKSSRGNRVACMYVRCVPGARYTVLFSHGNAVDLGQMSSFYIGLGTRINCNIFSYDYSGYGVSSGRPSEKNLYADIDAAWQALRTRASAQCPPWTWPPATSALRWCCTPRSPRACVLPSQTPGRPTALMLSPTSRRCQRSHRRCLSSMARRTR</sequence>
<dbReference type="Proteomes" id="UP000558488">
    <property type="component" value="Unassembled WGS sequence"/>
</dbReference>
<dbReference type="SUPFAM" id="SSF53474">
    <property type="entry name" value="alpha/beta-Hydrolases"/>
    <property type="match status" value="1"/>
</dbReference>
<evidence type="ECO:0000313" key="1">
    <source>
        <dbReference type="EMBL" id="KAF6346097.1"/>
    </source>
</evidence>
<dbReference type="AlphaFoldDB" id="A0A7J7X8Q3"/>
<keyword evidence="1" id="KW-0378">Hydrolase</keyword>
<evidence type="ECO:0000313" key="2">
    <source>
        <dbReference type="Proteomes" id="UP000558488"/>
    </source>
</evidence>
<comment type="caution">
    <text evidence="1">The sequence shown here is derived from an EMBL/GenBank/DDBJ whole genome shotgun (WGS) entry which is preliminary data.</text>
</comment>
<dbReference type="GO" id="GO:0005886">
    <property type="term" value="C:plasma membrane"/>
    <property type="evidence" value="ECO:0007669"/>
    <property type="project" value="TreeGrafter"/>
</dbReference>
<reference evidence="1 2" key="1">
    <citation type="journal article" date="2020" name="Nature">
        <title>Six reference-quality genomes reveal evolution of bat adaptations.</title>
        <authorList>
            <person name="Jebb D."/>
            <person name="Huang Z."/>
            <person name="Pippel M."/>
            <person name="Hughes G.M."/>
            <person name="Lavrichenko K."/>
            <person name="Devanna P."/>
            <person name="Winkler S."/>
            <person name="Jermiin L.S."/>
            <person name="Skirmuntt E.C."/>
            <person name="Katzourakis A."/>
            <person name="Burkitt-Gray L."/>
            <person name="Ray D.A."/>
            <person name="Sullivan K.A.M."/>
            <person name="Roscito J.G."/>
            <person name="Kirilenko B.M."/>
            <person name="Davalos L.M."/>
            <person name="Corthals A.P."/>
            <person name="Power M.L."/>
            <person name="Jones G."/>
            <person name="Ransome R.D."/>
            <person name="Dechmann D.K.N."/>
            <person name="Locatelli A.G."/>
            <person name="Puechmaille S.J."/>
            <person name="Fedrigo O."/>
            <person name="Jarvis E.D."/>
            <person name="Hiller M."/>
            <person name="Vernes S.C."/>
            <person name="Myers E.W."/>
            <person name="Teeling E.C."/>
        </authorList>
    </citation>
    <scope>NUCLEOTIDE SEQUENCE [LARGE SCALE GENOMIC DNA]</scope>
    <source>
        <strain evidence="1">MPipKuh1</strain>
        <tissue evidence="1">Flight muscle</tissue>
    </source>
</reference>
<dbReference type="PANTHER" id="PTHR12277:SF52">
    <property type="entry name" value="ALPHA_BETA HYDROLASE DOMAIN-CONTAINING PROTEIN 17A"/>
    <property type="match status" value="1"/>
</dbReference>
<dbReference type="GO" id="GO:0008474">
    <property type="term" value="F:palmitoyl-(protein) hydrolase activity"/>
    <property type="evidence" value="ECO:0007669"/>
    <property type="project" value="TreeGrafter"/>
</dbReference>
<dbReference type="PANTHER" id="PTHR12277">
    <property type="entry name" value="ALPHA/BETA HYDROLASE DOMAIN-CONTAINING PROTEIN"/>
    <property type="match status" value="1"/>
</dbReference>
<organism evidence="1 2">
    <name type="scientific">Pipistrellus kuhlii</name>
    <name type="common">Kuhl's pipistrelle</name>
    <dbReference type="NCBI Taxonomy" id="59472"/>
    <lineage>
        <taxon>Eukaryota</taxon>
        <taxon>Metazoa</taxon>
        <taxon>Chordata</taxon>
        <taxon>Craniata</taxon>
        <taxon>Vertebrata</taxon>
        <taxon>Euteleostomi</taxon>
        <taxon>Mammalia</taxon>
        <taxon>Eutheria</taxon>
        <taxon>Laurasiatheria</taxon>
        <taxon>Chiroptera</taxon>
        <taxon>Yangochiroptera</taxon>
        <taxon>Vespertilionidae</taxon>
        <taxon>Pipistrellus</taxon>
    </lineage>
</organism>
<accession>A0A7J7X8Q3</accession>
<dbReference type="GO" id="GO:0010008">
    <property type="term" value="C:endosome membrane"/>
    <property type="evidence" value="ECO:0007669"/>
    <property type="project" value="TreeGrafter"/>
</dbReference>
<dbReference type="GO" id="GO:0099175">
    <property type="term" value="P:regulation of postsynapse organization"/>
    <property type="evidence" value="ECO:0007669"/>
    <property type="project" value="TreeGrafter"/>
</dbReference>
<keyword evidence="2" id="KW-1185">Reference proteome</keyword>
<name>A0A7J7X8Q3_PIPKU</name>
<dbReference type="Gene3D" id="3.40.50.1820">
    <property type="entry name" value="alpha/beta hydrolase"/>
    <property type="match status" value="1"/>
</dbReference>
<gene>
    <name evidence="1" type="ORF">mPipKuh1_000082</name>
</gene>
<dbReference type="InterPro" id="IPR029058">
    <property type="entry name" value="AB_hydrolase_fold"/>
</dbReference>
<proteinExistence type="predicted"/>